<organism evidence="1 2">
    <name type="scientific">Ancylostoma ceylanicum</name>
    <dbReference type="NCBI Taxonomy" id="53326"/>
    <lineage>
        <taxon>Eukaryota</taxon>
        <taxon>Metazoa</taxon>
        <taxon>Ecdysozoa</taxon>
        <taxon>Nematoda</taxon>
        <taxon>Chromadorea</taxon>
        <taxon>Rhabditida</taxon>
        <taxon>Rhabditina</taxon>
        <taxon>Rhabditomorpha</taxon>
        <taxon>Strongyloidea</taxon>
        <taxon>Ancylostomatidae</taxon>
        <taxon>Ancylostomatinae</taxon>
        <taxon>Ancylostoma</taxon>
    </lineage>
</organism>
<evidence type="ECO:0000313" key="2">
    <source>
        <dbReference type="Proteomes" id="UP000024635"/>
    </source>
</evidence>
<dbReference type="EMBL" id="JARK01001375">
    <property type="protein sequence ID" value="EYC14818.1"/>
    <property type="molecule type" value="Genomic_DNA"/>
</dbReference>
<sequence length="106" mass="12620">MEHLCPWCFLCFLERERLRELFSLLLLDDFLDFLGELGRLSLSDCFDRVLLSDERDDFLVRDDLLLRSLLLLEIGSFDSDFRRLNSVHSFPFVVIFCSFDSTRILF</sequence>
<protein>
    <submittedName>
        <fullName evidence="1">Uncharacterized protein</fullName>
    </submittedName>
</protein>
<evidence type="ECO:0000313" key="1">
    <source>
        <dbReference type="EMBL" id="EYC14818.1"/>
    </source>
</evidence>
<dbReference type="AlphaFoldDB" id="A0A016UJU3"/>
<accession>A0A016UJU3</accession>
<comment type="caution">
    <text evidence="1">The sequence shown here is derived from an EMBL/GenBank/DDBJ whole genome shotgun (WGS) entry which is preliminary data.</text>
</comment>
<dbReference type="Proteomes" id="UP000024635">
    <property type="component" value="Unassembled WGS sequence"/>
</dbReference>
<gene>
    <name evidence="1" type="primary">Acey_s0039.g25</name>
    <name evidence="1" type="ORF">Y032_0039g25</name>
</gene>
<reference evidence="2" key="1">
    <citation type="journal article" date="2015" name="Nat. Genet.">
        <title>The genome and transcriptome of the zoonotic hookworm Ancylostoma ceylanicum identify infection-specific gene families.</title>
        <authorList>
            <person name="Schwarz E.M."/>
            <person name="Hu Y."/>
            <person name="Antoshechkin I."/>
            <person name="Miller M.M."/>
            <person name="Sternberg P.W."/>
            <person name="Aroian R.V."/>
        </authorList>
    </citation>
    <scope>NUCLEOTIDE SEQUENCE</scope>
    <source>
        <strain evidence="2">HY135</strain>
    </source>
</reference>
<name>A0A016UJU3_9BILA</name>
<keyword evidence="2" id="KW-1185">Reference proteome</keyword>
<proteinExistence type="predicted"/>